<name>E6QAF8_9ZZZZ</name>
<proteinExistence type="predicted"/>
<keyword evidence="1" id="KW-0472">Membrane</keyword>
<evidence type="ECO:0000313" key="2">
    <source>
        <dbReference type="EMBL" id="CBI04184.1"/>
    </source>
</evidence>
<accession>E6QAF8</accession>
<dbReference type="EMBL" id="CABP01000051">
    <property type="protein sequence ID" value="CBI04184.1"/>
    <property type="molecule type" value="Genomic_DNA"/>
</dbReference>
<protein>
    <submittedName>
        <fullName evidence="2">Uncharacterized protein</fullName>
    </submittedName>
</protein>
<sequence length="55" mass="6221">MADEVFHGAFWYSHRDAHCFHLTIDDGQLGIGGFIALVSFRSGLYLLLFAPWSMC</sequence>
<evidence type="ECO:0000256" key="1">
    <source>
        <dbReference type="SAM" id="Phobius"/>
    </source>
</evidence>
<gene>
    <name evidence="2" type="ORF">CARN5_2377</name>
</gene>
<reference evidence="2" key="1">
    <citation type="submission" date="2009-10" db="EMBL/GenBank/DDBJ databases">
        <title>Diversity of trophic interactions inside an arsenic-rich microbial ecosystem.</title>
        <authorList>
            <person name="Bertin P.N."/>
            <person name="Heinrich-Salmeron A."/>
            <person name="Pelletier E."/>
            <person name="Goulhen-Chollet F."/>
            <person name="Arsene-Ploetze F."/>
            <person name="Gallien S."/>
            <person name="Calteau A."/>
            <person name="Vallenet D."/>
            <person name="Casiot C."/>
            <person name="Chane-Woon-Ming B."/>
            <person name="Giloteaux L."/>
            <person name="Barakat M."/>
            <person name="Bonnefoy V."/>
            <person name="Bruneel O."/>
            <person name="Chandler M."/>
            <person name="Cleiss J."/>
            <person name="Duran R."/>
            <person name="Elbaz-Poulichet F."/>
            <person name="Fonknechten N."/>
            <person name="Lauga B."/>
            <person name="Mornico D."/>
            <person name="Ortet P."/>
            <person name="Schaeffer C."/>
            <person name="Siguier P."/>
            <person name="Alexander Thil Smith A."/>
            <person name="Van Dorsselaer A."/>
            <person name="Weissenbach J."/>
            <person name="Medigue C."/>
            <person name="Le Paslier D."/>
        </authorList>
    </citation>
    <scope>NUCLEOTIDE SEQUENCE</scope>
</reference>
<organism evidence="2">
    <name type="scientific">mine drainage metagenome</name>
    <dbReference type="NCBI Taxonomy" id="410659"/>
    <lineage>
        <taxon>unclassified sequences</taxon>
        <taxon>metagenomes</taxon>
        <taxon>ecological metagenomes</taxon>
    </lineage>
</organism>
<feature type="transmembrane region" description="Helical" evidence="1">
    <location>
        <begin position="31"/>
        <end position="50"/>
    </location>
</feature>
<dbReference type="AlphaFoldDB" id="E6QAF8"/>
<comment type="caution">
    <text evidence="2">The sequence shown here is derived from an EMBL/GenBank/DDBJ whole genome shotgun (WGS) entry which is preliminary data.</text>
</comment>
<keyword evidence="1" id="KW-1133">Transmembrane helix</keyword>
<keyword evidence="1" id="KW-0812">Transmembrane</keyword>